<evidence type="ECO:0000313" key="2">
    <source>
        <dbReference type="Proteomes" id="UP000190648"/>
    </source>
</evidence>
<protein>
    <submittedName>
        <fullName evidence="1">Uncharacterized protein</fullName>
    </submittedName>
</protein>
<sequence>MKTAVGAPTGGAPLETRSWPRAPAYWPRLSAASVRYLILTIFIWDSATCTESHSAWPQKAWTEERAWYAEV</sequence>
<organism evidence="1 2">
    <name type="scientific">Patagioenas fasciata monilis</name>
    <dbReference type="NCBI Taxonomy" id="372326"/>
    <lineage>
        <taxon>Eukaryota</taxon>
        <taxon>Metazoa</taxon>
        <taxon>Chordata</taxon>
        <taxon>Craniata</taxon>
        <taxon>Vertebrata</taxon>
        <taxon>Euteleostomi</taxon>
        <taxon>Archelosauria</taxon>
        <taxon>Archosauria</taxon>
        <taxon>Dinosauria</taxon>
        <taxon>Saurischia</taxon>
        <taxon>Theropoda</taxon>
        <taxon>Coelurosauria</taxon>
        <taxon>Aves</taxon>
        <taxon>Neognathae</taxon>
        <taxon>Neoaves</taxon>
        <taxon>Columbimorphae</taxon>
        <taxon>Columbiformes</taxon>
        <taxon>Columbidae</taxon>
        <taxon>Patagioenas</taxon>
    </lineage>
</organism>
<proteinExistence type="predicted"/>
<dbReference type="EMBL" id="LSYS01008581">
    <property type="protein sequence ID" value="OPJ68489.1"/>
    <property type="molecule type" value="Genomic_DNA"/>
</dbReference>
<name>A0A1V4J8R1_PATFA</name>
<dbReference type="Proteomes" id="UP000190648">
    <property type="component" value="Unassembled WGS sequence"/>
</dbReference>
<reference evidence="1 2" key="1">
    <citation type="submission" date="2016-02" db="EMBL/GenBank/DDBJ databases">
        <title>Band-tailed pigeon sequencing and assembly.</title>
        <authorList>
            <person name="Soares A.E."/>
            <person name="Novak B.J."/>
            <person name="Rice E.S."/>
            <person name="O'Connell B."/>
            <person name="Chang D."/>
            <person name="Weber S."/>
            <person name="Shapiro B."/>
        </authorList>
    </citation>
    <scope>NUCLEOTIDE SEQUENCE [LARGE SCALE GENOMIC DNA]</scope>
    <source>
        <strain evidence="1">BTP2013</strain>
        <tissue evidence="1">Blood</tissue>
    </source>
</reference>
<keyword evidence="2" id="KW-1185">Reference proteome</keyword>
<evidence type="ECO:0000313" key="1">
    <source>
        <dbReference type="EMBL" id="OPJ68489.1"/>
    </source>
</evidence>
<dbReference type="AlphaFoldDB" id="A0A1V4J8R1"/>
<accession>A0A1V4J8R1</accession>
<gene>
    <name evidence="1" type="ORF">AV530_006118</name>
</gene>
<comment type="caution">
    <text evidence="1">The sequence shown here is derived from an EMBL/GenBank/DDBJ whole genome shotgun (WGS) entry which is preliminary data.</text>
</comment>